<sequence length="214" mass="24176">MRDGISGDPGADLIIEEQEEVDEIHFGHIPQIPSHSWPKAIGIVQLCSGFFTTMLGVAEIFLIPLLMDLDDPYPWFINKRNCYGTGLWAGIVMVLLGSTAVRASISKRASSIKKFFSLTLFTLLLYTVLTSVLIYGYIAQWTTREDYLYEVHIFVTISTIIGFIFAITAFVQYYELVCFGRYNLHHSIFLCLLPCIFPVKRTSTSEDSLISNPI</sequence>
<dbReference type="AlphaFoldDB" id="A0A8W8NEN9"/>
<proteinExistence type="predicted"/>
<keyword evidence="1" id="KW-0812">Transmembrane</keyword>
<evidence type="ECO:0000313" key="3">
    <source>
        <dbReference type="Proteomes" id="UP000005408"/>
    </source>
</evidence>
<feature type="transmembrane region" description="Helical" evidence="1">
    <location>
        <begin position="43"/>
        <end position="66"/>
    </location>
</feature>
<dbReference type="EnsemblMetazoa" id="G4991.1">
    <property type="protein sequence ID" value="G4991.1:cds"/>
    <property type="gene ID" value="G4991"/>
</dbReference>
<dbReference type="EnsemblMetazoa" id="G4991.3">
    <property type="protein sequence ID" value="G4991.3:cds"/>
    <property type="gene ID" value="G4991"/>
</dbReference>
<accession>A0A8W8NEN9</accession>
<organism evidence="2 3">
    <name type="scientific">Magallana gigas</name>
    <name type="common">Pacific oyster</name>
    <name type="synonym">Crassostrea gigas</name>
    <dbReference type="NCBI Taxonomy" id="29159"/>
    <lineage>
        <taxon>Eukaryota</taxon>
        <taxon>Metazoa</taxon>
        <taxon>Spiralia</taxon>
        <taxon>Lophotrochozoa</taxon>
        <taxon>Mollusca</taxon>
        <taxon>Bivalvia</taxon>
        <taxon>Autobranchia</taxon>
        <taxon>Pteriomorphia</taxon>
        <taxon>Ostreida</taxon>
        <taxon>Ostreoidea</taxon>
        <taxon>Ostreidae</taxon>
        <taxon>Magallana</taxon>
    </lineage>
</organism>
<keyword evidence="1" id="KW-1133">Transmembrane helix</keyword>
<keyword evidence="3" id="KW-1185">Reference proteome</keyword>
<protein>
    <submittedName>
        <fullName evidence="2">Uncharacterized protein</fullName>
    </submittedName>
</protein>
<reference evidence="2" key="1">
    <citation type="submission" date="2022-08" db="UniProtKB">
        <authorList>
            <consortium name="EnsemblMetazoa"/>
        </authorList>
    </citation>
    <scope>IDENTIFICATION</scope>
    <source>
        <strain evidence="2">05x7-T-G4-1.051#20</strain>
    </source>
</reference>
<evidence type="ECO:0000256" key="1">
    <source>
        <dbReference type="SAM" id="Phobius"/>
    </source>
</evidence>
<feature type="transmembrane region" description="Helical" evidence="1">
    <location>
        <begin position="115"/>
        <end position="139"/>
    </location>
</feature>
<dbReference type="Proteomes" id="UP000005408">
    <property type="component" value="Unassembled WGS sequence"/>
</dbReference>
<dbReference type="EnsemblMetazoa" id="G4991.5">
    <property type="protein sequence ID" value="G4991.5:cds"/>
    <property type="gene ID" value="G4991"/>
</dbReference>
<keyword evidence="1" id="KW-0472">Membrane</keyword>
<feature type="transmembrane region" description="Helical" evidence="1">
    <location>
        <begin position="151"/>
        <end position="174"/>
    </location>
</feature>
<dbReference type="EnsemblMetazoa" id="G4991.6">
    <property type="protein sequence ID" value="G4991.6:cds"/>
    <property type="gene ID" value="G4991"/>
</dbReference>
<feature type="transmembrane region" description="Helical" evidence="1">
    <location>
        <begin position="86"/>
        <end position="103"/>
    </location>
</feature>
<name>A0A8W8NEN9_MAGGI</name>
<evidence type="ECO:0000313" key="2">
    <source>
        <dbReference type="EnsemblMetazoa" id="G4991.5:cds"/>
    </source>
</evidence>